<name>A0A059BHM7_EUCGR</name>
<proteinExistence type="predicted"/>
<organism evidence="3">
    <name type="scientific">Eucalyptus grandis</name>
    <name type="common">Flooded gum</name>
    <dbReference type="NCBI Taxonomy" id="71139"/>
    <lineage>
        <taxon>Eukaryota</taxon>
        <taxon>Viridiplantae</taxon>
        <taxon>Streptophyta</taxon>
        <taxon>Embryophyta</taxon>
        <taxon>Tracheophyta</taxon>
        <taxon>Spermatophyta</taxon>
        <taxon>Magnoliopsida</taxon>
        <taxon>eudicotyledons</taxon>
        <taxon>Gunneridae</taxon>
        <taxon>Pentapetalae</taxon>
        <taxon>rosids</taxon>
        <taxon>malvids</taxon>
        <taxon>Myrtales</taxon>
        <taxon>Myrtaceae</taxon>
        <taxon>Myrtoideae</taxon>
        <taxon>Eucalypteae</taxon>
        <taxon>Eucalyptus</taxon>
    </lineage>
</organism>
<dbReference type="OrthoDB" id="1699690at2759"/>
<gene>
    <name evidence="3" type="ORF">EUGRSUZ_G02927</name>
</gene>
<evidence type="ECO:0000256" key="1">
    <source>
        <dbReference type="ARBA" id="ARBA00022737"/>
    </source>
</evidence>
<dbReference type="SUPFAM" id="SSF57889">
    <property type="entry name" value="Cysteine-rich domain"/>
    <property type="match status" value="2"/>
</dbReference>
<dbReference type="Gramene" id="KCW65529">
    <property type="protein sequence ID" value="KCW65529"/>
    <property type="gene ID" value="EUGRSUZ_G02927"/>
</dbReference>
<reference evidence="3" key="1">
    <citation type="submission" date="2013-07" db="EMBL/GenBank/DDBJ databases">
        <title>The genome of Eucalyptus grandis.</title>
        <authorList>
            <person name="Schmutz J."/>
            <person name="Hayes R."/>
            <person name="Myburg A."/>
            <person name="Tuskan G."/>
            <person name="Grattapaglia D."/>
            <person name="Rokhsar D.S."/>
        </authorList>
    </citation>
    <scope>NUCLEOTIDE SEQUENCE</scope>
    <source>
        <tissue evidence="3">Leaf extractions</tissue>
    </source>
</reference>
<feature type="domain" description="DC1" evidence="2">
    <location>
        <begin position="34"/>
        <end position="80"/>
    </location>
</feature>
<evidence type="ECO:0000313" key="3">
    <source>
        <dbReference type="EMBL" id="KCW65529.1"/>
    </source>
</evidence>
<keyword evidence="1" id="KW-0677">Repeat</keyword>
<sequence length="264" mass="29838">MLSCFKNCLSLSEKKDSHGKKEGKSTNIRVLIGSHPHPFSLQERTTRGSTYQCNGCQQPGYGPYYLCTDNSCSFHYHKHCGEILRHNAPFHGNHRPYPIGRYNFEEGAPNKVRDCVACGDQVRGLRYRVWRGRLYPHLNNRVFHPLCTLLPPKIEDPGESKITLELKKRIAGNCSMCNGKAKGWAYNSTCGNYCYHVGCVKNRIMQNGQQDEASENGGTQRRIVIHVEIPSPQIRKVAEVAILLIIKALFGVLDITDIFTVLFT</sequence>
<evidence type="ECO:0000259" key="2">
    <source>
        <dbReference type="Pfam" id="PF03107"/>
    </source>
</evidence>
<dbReference type="PANTHER" id="PTHR46477">
    <property type="entry name" value="CYSTEINE/HISTIDINE-RICH C1 DOMAIN FAMILY PROTEIN"/>
    <property type="match status" value="1"/>
</dbReference>
<protein>
    <recommendedName>
        <fullName evidence="2">DC1 domain-containing protein</fullName>
    </recommendedName>
</protein>
<dbReference type="Pfam" id="PF03107">
    <property type="entry name" value="C1_2"/>
    <property type="match status" value="1"/>
</dbReference>
<dbReference type="PANTHER" id="PTHR46477:SF15">
    <property type="entry name" value="CYSTEINE_HISTIDINE-RICH C1 DOMAIN PROTEIN"/>
    <property type="match status" value="1"/>
</dbReference>
<dbReference type="InParanoid" id="A0A059BHM7"/>
<accession>A0A059BHM7</accession>
<dbReference type="AlphaFoldDB" id="A0A059BHM7"/>
<dbReference type="InterPro" id="IPR046349">
    <property type="entry name" value="C1-like_sf"/>
</dbReference>
<dbReference type="InterPro" id="IPR004146">
    <property type="entry name" value="DC1"/>
</dbReference>
<dbReference type="EMBL" id="KK198759">
    <property type="protein sequence ID" value="KCW65529.1"/>
    <property type="molecule type" value="Genomic_DNA"/>
</dbReference>
<dbReference type="STRING" id="71139.A0A059BHM7"/>